<gene>
    <name evidence="2" type="ORF">UN63_09180</name>
</gene>
<evidence type="ECO:0000313" key="2">
    <source>
        <dbReference type="EMBL" id="PPL16387.1"/>
    </source>
</evidence>
<evidence type="ECO:0000313" key="3">
    <source>
        <dbReference type="Proteomes" id="UP000242231"/>
    </source>
</evidence>
<feature type="coiled-coil region" evidence="1">
    <location>
        <begin position="25"/>
        <end position="52"/>
    </location>
</feature>
<keyword evidence="3" id="KW-1185">Reference proteome</keyword>
<sequence length="66" mass="7724">MLLWILLLGLAIGLVLLLVHQGRTQGEIDDRVQELEAENRRLCERVNTLEKLLLEKEKSRPFEELE</sequence>
<reference evidence="3" key="1">
    <citation type="submission" date="2016-11" db="EMBL/GenBank/DDBJ databases">
        <authorList>
            <person name="Sisinthy S."/>
            <person name="Ara S."/>
            <person name="Gundlapally S.R."/>
        </authorList>
    </citation>
    <scope>NUCLEOTIDE SEQUENCE [LARGE SCALE GENOMIC DNA]</scope>
    <source>
        <strain evidence="3">V1-41</strain>
    </source>
</reference>
<evidence type="ECO:0000256" key="1">
    <source>
        <dbReference type="SAM" id="Coils"/>
    </source>
</evidence>
<dbReference type="EMBL" id="MPZM01000016">
    <property type="protein sequence ID" value="PPL16387.1"/>
    <property type="molecule type" value="Genomic_DNA"/>
</dbReference>
<proteinExistence type="predicted"/>
<dbReference type="Proteomes" id="UP000242231">
    <property type="component" value="Unassembled WGS sequence"/>
</dbReference>
<organism evidence="2 3">
    <name type="scientific">Oceanisphaera arctica</name>
    <dbReference type="NCBI Taxonomy" id="641510"/>
    <lineage>
        <taxon>Bacteria</taxon>
        <taxon>Pseudomonadati</taxon>
        <taxon>Pseudomonadota</taxon>
        <taxon>Gammaproteobacteria</taxon>
        <taxon>Aeromonadales</taxon>
        <taxon>Aeromonadaceae</taxon>
        <taxon>Oceanisphaera</taxon>
    </lineage>
</organism>
<protein>
    <submittedName>
        <fullName evidence="2">Uncharacterized protein</fullName>
    </submittedName>
</protein>
<name>A0A2P5TLX7_9GAMM</name>
<keyword evidence="1" id="KW-0175">Coiled coil</keyword>
<dbReference type="AlphaFoldDB" id="A0A2P5TLX7"/>
<comment type="caution">
    <text evidence="2">The sequence shown here is derived from an EMBL/GenBank/DDBJ whole genome shotgun (WGS) entry which is preliminary data.</text>
</comment>
<accession>A0A2P5TLX7</accession>
<dbReference type="RefSeq" id="WP_104486470.1">
    <property type="nucleotide sequence ID" value="NZ_BMYB01000007.1"/>
</dbReference>